<protein>
    <submittedName>
        <fullName evidence="3">Gliding motility-associated C-terminal domain-containing protein</fullName>
    </submittedName>
</protein>
<organism evidence="3 4">
    <name type="scientific">Catalinimonas alkaloidigena</name>
    <dbReference type="NCBI Taxonomy" id="1075417"/>
    <lineage>
        <taxon>Bacteria</taxon>
        <taxon>Pseudomonadati</taxon>
        <taxon>Bacteroidota</taxon>
        <taxon>Cytophagia</taxon>
        <taxon>Cytophagales</taxon>
        <taxon>Catalimonadaceae</taxon>
        <taxon>Catalinimonas</taxon>
    </lineage>
</organism>
<evidence type="ECO:0000259" key="2">
    <source>
        <dbReference type="Pfam" id="PF19408"/>
    </source>
</evidence>
<name>A0A1G8YFK5_9BACT</name>
<feature type="chain" id="PRO_5011626792" evidence="1">
    <location>
        <begin position="26"/>
        <end position="841"/>
    </location>
</feature>
<feature type="signal peptide" evidence="1">
    <location>
        <begin position="1"/>
        <end position="25"/>
    </location>
</feature>
<accession>A0A1G8YFK5</accession>
<evidence type="ECO:0000256" key="1">
    <source>
        <dbReference type="SAM" id="SignalP"/>
    </source>
</evidence>
<dbReference type="Proteomes" id="UP000198510">
    <property type="component" value="Unassembled WGS sequence"/>
</dbReference>
<dbReference type="InterPro" id="IPR045829">
    <property type="entry name" value="PKD_6"/>
</dbReference>
<feature type="domain" description="PKD-like" evidence="2">
    <location>
        <begin position="383"/>
        <end position="446"/>
    </location>
</feature>
<dbReference type="InterPro" id="IPR026341">
    <property type="entry name" value="T9SS_type_B"/>
</dbReference>
<dbReference type="SUPFAM" id="SSF82171">
    <property type="entry name" value="DPP6 N-terminal domain-like"/>
    <property type="match status" value="1"/>
</dbReference>
<feature type="domain" description="PKD-like" evidence="2">
    <location>
        <begin position="469"/>
        <end position="520"/>
    </location>
</feature>
<dbReference type="NCBIfam" id="TIGR04131">
    <property type="entry name" value="Bac_Flav_CTERM"/>
    <property type="match status" value="1"/>
</dbReference>
<keyword evidence="4" id="KW-1185">Reference proteome</keyword>
<dbReference type="InterPro" id="IPR036116">
    <property type="entry name" value="FN3_sf"/>
</dbReference>
<keyword evidence="1" id="KW-0732">Signal</keyword>
<dbReference type="STRING" id="1075417.SAMN05421823_101660"/>
<proteinExistence type="predicted"/>
<dbReference type="RefSeq" id="WP_089678920.1">
    <property type="nucleotide sequence ID" value="NZ_FNFO01000001.1"/>
</dbReference>
<dbReference type="Pfam" id="PF13585">
    <property type="entry name" value="CHU_C"/>
    <property type="match status" value="1"/>
</dbReference>
<gene>
    <name evidence="3" type="ORF">SAMN05421823_101660</name>
</gene>
<reference evidence="3 4" key="1">
    <citation type="submission" date="2016-10" db="EMBL/GenBank/DDBJ databases">
        <authorList>
            <person name="de Groot N.N."/>
        </authorList>
    </citation>
    <scope>NUCLEOTIDE SEQUENCE [LARGE SCALE GENOMIC DNA]</scope>
    <source>
        <strain evidence="3 4">DSM 25186</strain>
    </source>
</reference>
<dbReference type="SUPFAM" id="SSF49265">
    <property type="entry name" value="Fibronectin type III"/>
    <property type="match status" value="1"/>
</dbReference>
<dbReference type="Pfam" id="PF19408">
    <property type="entry name" value="PKD_6"/>
    <property type="match status" value="2"/>
</dbReference>
<evidence type="ECO:0000313" key="4">
    <source>
        <dbReference type="Proteomes" id="UP000198510"/>
    </source>
</evidence>
<dbReference type="OrthoDB" id="9765926at2"/>
<sequence length="841" mass="93101">MKRFHPLGLGGLLALLGFFCAPALAQLETAHWLLTNQDQLDFQTDPPQLTPFPGAVALHFRNSFASVSDAEGNLLFYSDGYHVYDRGGTIMPNGADLHLNSVSAVMIVPRPQHPGLYYVFVSITTGVNLETALDYTLVDMRANEGKGDVVQRPARLRGYGTSYITATAGCAEDTVWVMGSTRLESYAVTEAGVDTLPVSSNETMAALGLTYWSFRRLSPTADRLVFANAPGSFFLADFDLATGKVMRPRQLFYSDIRNIPTSPAAEFSPSGNLLYLSIDRQIFQFDIRAGSEAAIRASQTLVWEAPEPLSNPIQLQLGADGRIYFRWLPLDLQQYSLGVISLPEQKGRACAPDAQTYMFPMPNSFFGLPLFPSYLLARPQWSLAGSQTVCPRIEGVRYWVQEGNADLYTWTVEGGTIVSGQGTDTITVNWGPTHPAASVLVAGVSRYGCFAEGVLPVKIKVRLEPPVPQGPTLLCANRVDGQAYHVLPTTGSVYTWEAVGGTVVSGQGSSHITVDWQGTGEHLLWVQEQSTTIDTVCAGLSDTVRVRVVDDPTTLSLRYASFDTIQTDVVHVVWSTNRPDLLQSPALETSRAGAVRVTPYGQGDLFIDTPSLQEDLPRYRIRGFNTCGDTVFSLFHRPVFLTGTNDTTNQLITLTWTAYEGWPVDHYEIWQRVEQSAGWRKIDAVAGSLATPLTYTAPRGQDGFFHQYMIRAVGTDNLGPVAAWSNPVYLNFPHPLLIPNVFSPNHKGPNETFTVKNLEFYPQARLVVYNRWGKQVYAQTPYRNDWQGLTNQGNPLAAGTYYYFLDVLSEFYIPACDVLPCNYALRSNYRQTFRGWVQIVR</sequence>
<dbReference type="AlphaFoldDB" id="A0A1G8YFK5"/>
<dbReference type="EMBL" id="FNFO01000001">
    <property type="protein sequence ID" value="SDK01618.1"/>
    <property type="molecule type" value="Genomic_DNA"/>
</dbReference>
<evidence type="ECO:0000313" key="3">
    <source>
        <dbReference type="EMBL" id="SDK01618.1"/>
    </source>
</evidence>